<dbReference type="GO" id="GO:0003700">
    <property type="term" value="F:DNA-binding transcription factor activity"/>
    <property type="evidence" value="ECO:0007669"/>
    <property type="project" value="InterPro"/>
</dbReference>
<dbReference type="InterPro" id="IPR036388">
    <property type="entry name" value="WH-like_DNA-bd_sf"/>
</dbReference>
<dbReference type="PROSITE" id="PS50949">
    <property type="entry name" value="HTH_GNTR"/>
    <property type="match status" value="1"/>
</dbReference>
<feature type="domain" description="HTH gntR-type" evidence="4">
    <location>
        <begin position="8"/>
        <end position="75"/>
    </location>
</feature>
<dbReference type="SUPFAM" id="SSF46785">
    <property type="entry name" value="Winged helix' DNA-binding domain"/>
    <property type="match status" value="1"/>
</dbReference>
<dbReference type="InterPro" id="IPR000524">
    <property type="entry name" value="Tscrpt_reg_HTH_GntR"/>
</dbReference>
<dbReference type="InterPro" id="IPR011711">
    <property type="entry name" value="GntR_C"/>
</dbReference>
<dbReference type="Pfam" id="PF07729">
    <property type="entry name" value="FCD"/>
    <property type="match status" value="1"/>
</dbReference>
<organism evidence="5">
    <name type="scientific">freshwater metagenome</name>
    <dbReference type="NCBI Taxonomy" id="449393"/>
    <lineage>
        <taxon>unclassified sequences</taxon>
        <taxon>metagenomes</taxon>
        <taxon>ecological metagenomes</taxon>
    </lineage>
</organism>
<evidence type="ECO:0000256" key="3">
    <source>
        <dbReference type="ARBA" id="ARBA00023163"/>
    </source>
</evidence>
<dbReference type="PANTHER" id="PTHR43537">
    <property type="entry name" value="TRANSCRIPTIONAL REGULATOR, GNTR FAMILY"/>
    <property type="match status" value="1"/>
</dbReference>
<dbReference type="AlphaFoldDB" id="A0A6J6TRY5"/>
<dbReference type="PANTHER" id="PTHR43537:SF5">
    <property type="entry name" value="UXU OPERON TRANSCRIPTIONAL REGULATOR"/>
    <property type="match status" value="1"/>
</dbReference>
<dbReference type="InterPro" id="IPR008920">
    <property type="entry name" value="TF_FadR/GntR_C"/>
</dbReference>
<dbReference type="CDD" id="cd07377">
    <property type="entry name" value="WHTH_GntR"/>
    <property type="match status" value="1"/>
</dbReference>
<dbReference type="Gene3D" id="1.20.120.530">
    <property type="entry name" value="GntR ligand-binding domain-like"/>
    <property type="match status" value="1"/>
</dbReference>
<gene>
    <name evidence="5" type="ORF">UFOPK2844_00382</name>
</gene>
<evidence type="ECO:0000256" key="1">
    <source>
        <dbReference type="ARBA" id="ARBA00023015"/>
    </source>
</evidence>
<dbReference type="Gene3D" id="1.10.10.10">
    <property type="entry name" value="Winged helix-like DNA-binding domain superfamily/Winged helix DNA-binding domain"/>
    <property type="match status" value="1"/>
</dbReference>
<dbReference type="SMART" id="SM00345">
    <property type="entry name" value="HTH_GNTR"/>
    <property type="match status" value="1"/>
</dbReference>
<name>A0A6J6TRY5_9ZZZZ</name>
<keyword evidence="3" id="KW-0804">Transcription</keyword>
<dbReference type="GO" id="GO:0003677">
    <property type="term" value="F:DNA binding"/>
    <property type="evidence" value="ECO:0007669"/>
    <property type="project" value="UniProtKB-KW"/>
</dbReference>
<reference evidence="5" key="1">
    <citation type="submission" date="2020-05" db="EMBL/GenBank/DDBJ databases">
        <authorList>
            <person name="Chiriac C."/>
            <person name="Salcher M."/>
            <person name="Ghai R."/>
            <person name="Kavagutti S V."/>
        </authorList>
    </citation>
    <scope>NUCLEOTIDE SEQUENCE</scope>
</reference>
<keyword evidence="2" id="KW-0238">DNA-binding</keyword>
<keyword evidence="1" id="KW-0805">Transcription regulation</keyword>
<evidence type="ECO:0000259" key="4">
    <source>
        <dbReference type="PROSITE" id="PS50949"/>
    </source>
</evidence>
<dbReference type="Pfam" id="PF00392">
    <property type="entry name" value="GntR"/>
    <property type="match status" value="1"/>
</dbReference>
<proteinExistence type="predicted"/>
<accession>A0A6J6TRY5</accession>
<dbReference type="InterPro" id="IPR036390">
    <property type="entry name" value="WH_DNA-bd_sf"/>
</dbReference>
<evidence type="ECO:0000313" key="5">
    <source>
        <dbReference type="EMBL" id="CAB4750322.1"/>
    </source>
</evidence>
<protein>
    <submittedName>
        <fullName evidence="5">Unannotated protein</fullName>
    </submittedName>
</protein>
<dbReference type="EMBL" id="CAEZZG010000004">
    <property type="protein sequence ID" value="CAB4750322.1"/>
    <property type="molecule type" value="Genomic_DNA"/>
</dbReference>
<dbReference type="SUPFAM" id="SSF48008">
    <property type="entry name" value="GntR ligand-binding domain-like"/>
    <property type="match status" value="1"/>
</dbReference>
<sequence length="221" mass="24898">MSLSKQPISQRSSVAHFLREQIISGELMPGSQVKQNEVAEKFKCSPGPVREAMRDLESEGLLEHIPNRGVFVTSISNEEFLHMLLPVRLVMEQFALRNARAKFTPYVVKELQNQIEQMRAGAKLKNIKMVNEADIKFHTITMEVAASTQTLNLWKAVLSRVRLEFYKYGPSPSLSKQASEHAALLEVLTTGSPTKIDEILKWHIIGTVQTRISKKVDGKSV</sequence>
<evidence type="ECO:0000256" key="2">
    <source>
        <dbReference type="ARBA" id="ARBA00023125"/>
    </source>
</evidence>